<dbReference type="GO" id="GO:0003677">
    <property type="term" value="F:DNA binding"/>
    <property type="evidence" value="ECO:0007669"/>
    <property type="project" value="InterPro"/>
</dbReference>
<keyword evidence="3" id="KW-0413">Isomerase</keyword>
<evidence type="ECO:0000259" key="2">
    <source>
        <dbReference type="Pfam" id="PF09239"/>
    </source>
</evidence>
<sequence length="248" mass="27098">ILVHVASTKIPFTSEAKEAIAEDADIDREITLALQGAARHLKAHLSRKSRRAFASEKFAIIQRILPKLAEKTSGLVGRPVPDLTPVITRIMDVVTVEPTIGTERTGRIGSLEVTNYTPRARILELFVEGPPEELRGAQFDPAPEGTDVDLGRYWWTLPKLLPNGRTRLTVKFPAGVEIDANDLDLYVAGIDEGHLLGADQLPGDWEVRLPRAIVEATEAAEAQGGTKESEEEVDYDAEETSAGVVDDE</sequence>
<dbReference type="Gene3D" id="6.10.20.80">
    <property type="match status" value="1"/>
</dbReference>
<dbReference type="SUPFAM" id="SSF54211">
    <property type="entry name" value="Ribosomal protein S5 domain 2-like"/>
    <property type="match status" value="1"/>
</dbReference>
<dbReference type="AlphaFoldDB" id="T0ZFJ4"/>
<dbReference type="GO" id="GO:0006265">
    <property type="term" value="P:DNA topological change"/>
    <property type="evidence" value="ECO:0007669"/>
    <property type="project" value="InterPro"/>
</dbReference>
<dbReference type="Pfam" id="PF09239">
    <property type="entry name" value="Topo-VIb_trans"/>
    <property type="match status" value="1"/>
</dbReference>
<reference evidence="3" key="1">
    <citation type="submission" date="2013-08" db="EMBL/GenBank/DDBJ databases">
        <authorList>
            <person name="Mendez C."/>
            <person name="Richter M."/>
            <person name="Ferrer M."/>
            <person name="Sanchez J."/>
        </authorList>
    </citation>
    <scope>NUCLEOTIDE SEQUENCE</scope>
</reference>
<dbReference type="InterPro" id="IPR020568">
    <property type="entry name" value="Ribosomal_Su5_D2-typ_SF"/>
</dbReference>
<feature type="domain" description="DNA topoisomerase VI subunit B transducer" evidence="2">
    <location>
        <begin position="1"/>
        <end position="55"/>
    </location>
</feature>
<dbReference type="Gene3D" id="3.30.230.10">
    <property type="match status" value="1"/>
</dbReference>
<evidence type="ECO:0000256" key="1">
    <source>
        <dbReference type="SAM" id="MobiDB-lite"/>
    </source>
</evidence>
<feature type="non-terminal residue" evidence="3">
    <location>
        <position position="1"/>
    </location>
</feature>
<reference evidence="3" key="2">
    <citation type="journal article" date="2014" name="ISME J.">
        <title>Microbial stratification in low pH oxic and suboxic macroscopic growths along an acid mine drainage.</title>
        <authorList>
            <person name="Mendez-Garcia C."/>
            <person name="Mesa V."/>
            <person name="Sprenger R.R."/>
            <person name="Richter M."/>
            <person name="Diez M.S."/>
            <person name="Solano J."/>
            <person name="Bargiela R."/>
            <person name="Golyshina O.V."/>
            <person name="Manteca A."/>
            <person name="Ramos J.L."/>
            <person name="Gallego J.R."/>
            <person name="Llorente I."/>
            <person name="Martins Dos Santos V.A."/>
            <person name="Jensen O.N."/>
            <person name="Pelaez A.I."/>
            <person name="Sanchez J."/>
            <person name="Ferrer M."/>
        </authorList>
    </citation>
    <scope>NUCLEOTIDE SEQUENCE</scope>
</reference>
<gene>
    <name evidence="3" type="ORF">B1B_19074</name>
</gene>
<dbReference type="EMBL" id="AUZY01012811">
    <property type="protein sequence ID" value="EQD27654.1"/>
    <property type="molecule type" value="Genomic_DNA"/>
</dbReference>
<feature type="region of interest" description="Disordered" evidence="1">
    <location>
        <begin position="218"/>
        <end position="248"/>
    </location>
</feature>
<accession>T0ZFJ4</accession>
<evidence type="ECO:0000313" key="3">
    <source>
        <dbReference type="EMBL" id="EQD27654.1"/>
    </source>
</evidence>
<dbReference type="GO" id="GO:0003918">
    <property type="term" value="F:DNA topoisomerase type II (double strand cut, ATP-hydrolyzing) activity"/>
    <property type="evidence" value="ECO:0007669"/>
    <property type="project" value="InterPro"/>
</dbReference>
<organism evidence="3">
    <name type="scientific">mine drainage metagenome</name>
    <dbReference type="NCBI Taxonomy" id="410659"/>
    <lineage>
        <taxon>unclassified sequences</taxon>
        <taxon>metagenomes</taxon>
        <taxon>ecological metagenomes</taxon>
    </lineage>
</organism>
<feature type="compositionally biased region" description="Acidic residues" evidence="1">
    <location>
        <begin position="229"/>
        <end position="248"/>
    </location>
</feature>
<comment type="caution">
    <text evidence="3">The sequence shown here is derived from an EMBL/GenBank/DDBJ whole genome shotgun (WGS) entry which is preliminary data.</text>
</comment>
<dbReference type="InterPro" id="IPR014721">
    <property type="entry name" value="Ribsml_uS5_D2-typ_fold_subgr"/>
</dbReference>
<name>T0ZFJ4_9ZZZZ</name>
<dbReference type="InterPro" id="IPR015320">
    <property type="entry name" value="TopoVI_B_transducer"/>
</dbReference>
<proteinExistence type="predicted"/>
<protein>
    <submittedName>
        <fullName evidence="3">DNA topoisomerase VI, B subunit</fullName>
    </submittedName>
</protein>